<dbReference type="PROSITE" id="PS50086">
    <property type="entry name" value="TBC_RABGAP"/>
    <property type="match status" value="1"/>
</dbReference>
<comment type="caution">
    <text evidence="5">The sequence shown here is derived from an EMBL/GenBank/DDBJ whole genome shotgun (WGS) entry which is preliminary data.</text>
</comment>
<dbReference type="VEuPathDB" id="FungiDB:GVI51_L10439"/>
<feature type="domain" description="Rab-GAP TBC" evidence="4">
    <location>
        <begin position="293"/>
        <end position="521"/>
    </location>
</feature>
<dbReference type="Proteomes" id="UP000054886">
    <property type="component" value="Unassembled WGS sequence"/>
</dbReference>
<evidence type="ECO:0000256" key="2">
    <source>
        <dbReference type="ARBA" id="ARBA00022468"/>
    </source>
</evidence>
<dbReference type="VEuPathDB" id="FungiDB:B1J91_L10494g"/>
<dbReference type="Gene3D" id="1.10.472.80">
    <property type="entry name" value="Ypt/Rab-GAP domain of gyp1p, domain 3"/>
    <property type="match status" value="1"/>
</dbReference>
<dbReference type="GO" id="GO:0005795">
    <property type="term" value="C:Golgi stack"/>
    <property type="evidence" value="ECO:0007669"/>
    <property type="project" value="UniProtKB-SubCell"/>
</dbReference>
<dbReference type="SMART" id="SM00164">
    <property type="entry name" value="TBC"/>
    <property type="match status" value="1"/>
</dbReference>
<feature type="region of interest" description="Disordered" evidence="3">
    <location>
        <begin position="202"/>
        <end position="232"/>
    </location>
</feature>
<dbReference type="Gene3D" id="1.10.10.750">
    <property type="entry name" value="Ypt/Rab-GAP domain of gyp1p, domain 1"/>
    <property type="match status" value="1"/>
</dbReference>
<sequence>MVVRTGSKHMYEKERSSSNHESSSSLVTSLMKSWKISSSPSSSKRTSSLPSSPSTPVLSSSPTTNAAASAKAYGSRTSSDSLSNMGFYKVADGNIEAYSKKQISSRRTSSSYSPLRYVNPLSMSSSSVLESPRANSGLGLHKYNSHGNGGSTSRRASGHDVKKPAKYFRDLDEDWSAVIDDYNSPIPTMVNGGYGAKISRKASESNTLSRVSTSSSVATNTTTKVGSNSLSYPQLPQLKRSETDHLRTQKELEDTKEVQHLNAIIKRIAKFDSILKDKSIINLQELRQVSWNGIPKCHRPVVWKLLIGYLPANIKRQENLLNNKRKEYKDSLAHTFSDKHARDEPTWHQIEIDIPRTNPHIPLYQFKTVQQSLQRILYLWAIRHPASGYVQGINDLATPFYQTFLTEYLSPSKIEDVESTDPLDYMTPEQIEDVEADTFWCLTKLLEQITDNYIQGQPGILNQVKNLSQLVKRIDGDLYSHFQDEHVEFIQFSFRWMNCLLMREFQMSAVIRMWDTYLAETSSESSATYSHKAEYGPPRTPTEPRVSTFTTPVKEFNSPSASMKSAESTKLSQSSLNEFHVFVCAAFLVKWSDQLLAMDFQEIITFLQNPPTKDWDENEIEMLLSEAYIWQSLYKDATSHWL</sequence>
<evidence type="ECO:0000259" key="4">
    <source>
        <dbReference type="PROSITE" id="PS50086"/>
    </source>
</evidence>
<dbReference type="InterPro" id="IPR035969">
    <property type="entry name" value="Rab-GAP_TBC_sf"/>
</dbReference>
<dbReference type="AlphaFoldDB" id="A0A0W0DLM4"/>
<dbReference type="VEuPathDB" id="FungiDB:CAGL0L10494g"/>
<feature type="compositionally biased region" description="Basic and acidic residues" evidence="3">
    <location>
        <begin position="9"/>
        <end position="18"/>
    </location>
</feature>
<feature type="region of interest" description="Disordered" evidence="3">
    <location>
        <begin position="123"/>
        <end position="162"/>
    </location>
</feature>
<dbReference type="InterPro" id="IPR000195">
    <property type="entry name" value="Rab-GAP-TBC_dom"/>
</dbReference>
<dbReference type="Pfam" id="PF00566">
    <property type="entry name" value="RabGAP-TBC"/>
    <property type="match status" value="1"/>
</dbReference>
<reference evidence="5 6" key="1">
    <citation type="submission" date="2015-10" db="EMBL/GenBank/DDBJ databases">
        <title>Draft genomes sequences of Candida glabrata isolates 1A, 1B, 2A, 2B, 3A and 3B.</title>
        <authorList>
            <person name="Haavelsrud O.E."/>
            <person name="Gaustad P."/>
        </authorList>
    </citation>
    <scope>NUCLEOTIDE SEQUENCE [LARGE SCALE GENOMIC DNA]</scope>
    <source>
        <strain evidence="5">910700640</strain>
    </source>
</reference>
<comment type="subcellular location">
    <subcellularLocation>
        <location evidence="1">Golgi apparatus</location>
        <location evidence="1">Golgi stack</location>
    </subcellularLocation>
</comment>
<dbReference type="GO" id="GO:0016192">
    <property type="term" value="P:vesicle-mediated transport"/>
    <property type="evidence" value="ECO:0007669"/>
    <property type="project" value="EnsemblFungi"/>
</dbReference>
<protein>
    <submittedName>
        <fullName evidence="5">GTPase-activating protein GYP1</fullName>
    </submittedName>
</protein>
<dbReference type="SUPFAM" id="SSF47923">
    <property type="entry name" value="Ypt/Rab-GAP domain of gyp1p"/>
    <property type="match status" value="2"/>
</dbReference>
<evidence type="ECO:0000313" key="5">
    <source>
        <dbReference type="EMBL" id="KTB12719.1"/>
    </source>
</evidence>
<dbReference type="PANTHER" id="PTHR22957">
    <property type="entry name" value="TBC1 DOMAIN FAMILY MEMBER GTPASE-ACTIVATING PROTEIN"/>
    <property type="match status" value="1"/>
</dbReference>
<dbReference type="PANTHER" id="PTHR22957:SF26">
    <property type="entry name" value="LD44506P"/>
    <property type="match status" value="1"/>
</dbReference>
<feature type="compositionally biased region" description="Low complexity" evidence="3">
    <location>
        <begin position="204"/>
        <end position="223"/>
    </location>
</feature>
<feature type="region of interest" description="Disordered" evidence="3">
    <location>
        <begin position="1"/>
        <end position="63"/>
    </location>
</feature>
<keyword evidence="2" id="KW-0343">GTPase activation</keyword>
<dbReference type="FunFam" id="1.10.8.270:FF:000004">
    <property type="entry name" value="TBC1 domain family, member 22B"/>
    <property type="match status" value="1"/>
</dbReference>
<proteinExistence type="predicted"/>
<accession>A0A0W0DLM4</accession>
<dbReference type="EMBL" id="LLZZ01000017">
    <property type="protein sequence ID" value="KTB12719.1"/>
    <property type="molecule type" value="Genomic_DNA"/>
</dbReference>
<evidence type="ECO:0000313" key="6">
    <source>
        <dbReference type="Proteomes" id="UP000054886"/>
    </source>
</evidence>
<evidence type="ECO:0000256" key="3">
    <source>
        <dbReference type="SAM" id="MobiDB-lite"/>
    </source>
</evidence>
<evidence type="ECO:0000256" key="1">
    <source>
        <dbReference type="ARBA" id="ARBA00004348"/>
    </source>
</evidence>
<dbReference type="VEuPathDB" id="FungiDB:GWK60_L14465"/>
<dbReference type="GO" id="GO:0005096">
    <property type="term" value="F:GTPase activator activity"/>
    <property type="evidence" value="ECO:0007669"/>
    <property type="project" value="UniProtKB-KW"/>
</dbReference>
<organism evidence="5 6">
    <name type="scientific">Candida glabrata</name>
    <name type="common">Yeast</name>
    <name type="synonym">Torulopsis glabrata</name>
    <dbReference type="NCBI Taxonomy" id="5478"/>
    <lineage>
        <taxon>Eukaryota</taxon>
        <taxon>Fungi</taxon>
        <taxon>Dikarya</taxon>
        <taxon>Ascomycota</taxon>
        <taxon>Saccharomycotina</taxon>
        <taxon>Saccharomycetes</taxon>
        <taxon>Saccharomycetales</taxon>
        <taxon>Saccharomycetaceae</taxon>
        <taxon>Nakaseomyces</taxon>
    </lineage>
</organism>
<gene>
    <name evidence="5" type="ORF">AO440_005827</name>
</gene>
<dbReference type="Gene3D" id="1.10.8.270">
    <property type="entry name" value="putative rabgap domain of human tbc1 domain family member 14 like domains"/>
    <property type="match status" value="1"/>
</dbReference>
<feature type="compositionally biased region" description="Low complexity" evidence="3">
    <location>
        <begin position="19"/>
        <end position="63"/>
    </location>
</feature>
<name>A0A0W0DLM4_CANGB</name>